<name>A0A942I2B4_9HYPH</name>
<dbReference type="Gene3D" id="3.20.20.150">
    <property type="entry name" value="Divalent-metal-dependent TIM barrel enzymes"/>
    <property type="match status" value="1"/>
</dbReference>
<dbReference type="InterPro" id="IPR004628">
    <property type="entry name" value="Man_deHydtase"/>
</dbReference>
<evidence type="ECO:0000256" key="2">
    <source>
        <dbReference type="ARBA" id="ARBA00002713"/>
    </source>
</evidence>
<comment type="catalytic activity">
    <reaction evidence="1 9">
        <text>D-mannonate = 2-dehydro-3-deoxy-D-gluconate + H2O</text>
        <dbReference type="Rhea" id="RHEA:20097"/>
        <dbReference type="ChEBI" id="CHEBI:15377"/>
        <dbReference type="ChEBI" id="CHEBI:17767"/>
        <dbReference type="ChEBI" id="CHEBI:57990"/>
        <dbReference type="EC" id="4.2.1.8"/>
    </reaction>
</comment>
<dbReference type="SUPFAM" id="SSF51658">
    <property type="entry name" value="Xylose isomerase-like"/>
    <property type="match status" value="1"/>
</dbReference>
<dbReference type="PIRSF" id="PIRSF016049">
    <property type="entry name" value="Man_dehyd"/>
    <property type="match status" value="1"/>
</dbReference>
<dbReference type="AlphaFoldDB" id="A0A942I2B4"/>
<evidence type="ECO:0000313" key="11">
    <source>
        <dbReference type="Proteomes" id="UP000680348"/>
    </source>
</evidence>
<evidence type="ECO:0000256" key="8">
    <source>
        <dbReference type="ARBA" id="ARBA00023239"/>
    </source>
</evidence>
<dbReference type="NCBIfam" id="NF003027">
    <property type="entry name" value="PRK03906.1"/>
    <property type="match status" value="1"/>
</dbReference>
<evidence type="ECO:0000256" key="9">
    <source>
        <dbReference type="HAMAP-Rule" id="MF_00106"/>
    </source>
</evidence>
<dbReference type="GO" id="GO:0042840">
    <property type="term" value="P:D-glucuronate catabolic process"/>
    <property type="evidence" value="ECO:0007669"/>
    <property type="project" value="TreeGrafter"/>
</dbReference>
<keyword evidence="11" id="KW-1185">Reference proteome</keyword>
<dbReference type="Proteomes" id="UP000680348">
    <property type="component" value="Unassembled WGS sequence"/>
</dbReference>
<dbReference type="PANTHER" id="PTHR30387:SF2">
    <property type="entry name" value="MANNONATE DEHYDRATASE"/>
    <property type="match status" value="1"/>
</dbReference>
<evidence type="ECO:0000256" key="3">
    <source>
        <dbReference type="ARBA" id="ARBA00004892"/>
    </source>
</evidence>
<protein>
    <recommendedName>
        <fullName evidence="5 9">Mannonate dehydratase</fullName>
        <ecNumber evidence="5 9">4.2.1.8</ecNumber>
    </recommendedName>
    <alternativeName>
        <fullName evidence="9">D-mannonate hydro-lyase</fullName>
    </alternativeName>
</protein>
<evidence type="ECO:0000313" key="10">
    <source>
        <dbReference type="EMBL" id="MBS3648498.1"/>
    </source>
</evidence>
<keyword evidence="8 9" id="KW-0456">Lyase</keyword>
<sequence length="398" mass="43994">MEQTWRWFGPNDAATLAHARQAGAAGIVTALHDIPYGEVWPIEAIRERKALIEADQSMSLRWSVVESVPVHEDIKLGRGDLERLYGNFAQTLRNLGACGIRTVCYNFMLILDWTRTDLAVPLPGGGRALRLNMHELAAFDCYMLQRKGAEREYAPTVLQRASEWFETTPKEAKDRLLANIMAGLPGAFKRYEITELREVIAEQSSVTHETLRANLVQFLQNVLPAAEEAGVTMCIHPDDPPRDLAGLCRIVKNADDIAFILDAVPSDCSGLTLCSGSLGANPANDVPGIARRFANKIQFAHLRNVKKDADGSFMESDHLGGDVDMVAVVAALLEEQQRRADAGEPWAQIPFRPDHGHDLIDDLTRKTHPGYPVVGRLRGLAELRGVMTAIASQRGYRL</sequence>
<reference evidence="10" key="1">
    <citation type="submission" date="2021-04" db="EMBL/GenBank/DDBJ databases">
        <title>Pseudaminobacter soli sp. nov., isolated from paddy soil contaminated by heavy metals.</title>
        <authorList>
            <person name="Zhang K."/>
        </authorList>
    </citation>
    <scope>NUCLEOTIDE SEQUENCE</scope>
    <source>
        <strain evidence="10">19-2017</strain>
    </source>
</reference>
<dbReference type="HAMAP" id="MF_00106">
    <property type="entry name" value="UxuA"/>
    <property type="match status" value="1"/>
</dbReference>
<dbReference type="RefSeq" id="WP_188254044.1">
    <property type="nucleotide sequence ID" value="NZ_JABVCF010000003.1"/>
</dbReference>
<comment type="similarity">
    <text evidence="4 9">Belongs to the mannonate dehydratase family.</text>
</comment>
<dbReference type="Pfam" id="PF03786">
    <property type="entry name" value="UxuA"/>
    <property type="match status" value="1"/>
</dbReference>
<comment type="function">
    <text evidence="2 9">Catalyzes the dehydration of D-mannonate.</text>
</comment>
<evidence type="ECO:0000256" key="1">
    <source>
        <dbReference type="ARBA" id="ARBA00001794"/>
    </source>
</evidence>
<evidence type="ECO:0000256" key="7">
    <source>
        <dbReference type="ARBA" id="ARBA00023211"/>
    </source>
</evidence>
<proteinExistence type="inferred from homology"/>
<keyword evidence="7 9" id="KW-0464">Manganese</keyword>
<accession>A0A942I2B4</accession>
<gene>
    <name evidence="9 10" type="primary">uxuA</name>
    <name evidence="10" type="ORF">KEU06_07635</name>
</gene>
<dbReference type="GO" id="GO:0008927">
    <property type="term" value="F:mannonate dehydratase activity"/>
    <property type="evidence" value="ECO:0007669"/>
    <property type="project" value="UniProtKB-UniRule"/>
</dbReference>
<comment type="pathway">
    <text evidence="3 9">Carbohydrate metabolism; pentose and glucuronate interconversion.</text>
</comment>
<evidence type="ECO:0000256" key="6">
    <source>
        <dbReference type="ARBA" id="ARBA00023004"/>
    </source>
</evidence>
<dbReference type="GO" id="GO:0008198">
    <property type="term" value="F:ferrous iron binding"/>
    <property type="evidence" value="ECO:0007669"/>
    <property type="project" value="TreeGrafter"/>
</dbReference>
<dbReference type="PANTHER" id="PTHR30387">
    <property type="entry name" value="MANNONATE DEHYDRATASE"/>
    <property type="match status" value="1"/>
</dbReference>
<dbReference type="NCBIfam" id="TIGR00695">
    <property type="entry name" value="uxuA"/>
    <property type="match status" value="1"/>
</dbReference>
<dbReference type="EMBL" id="JAGWCR010000003">
    <property type="protein sequence ID" value="MBS3648498.1"/>
    <property type="molecule type" value="Genomic_DNA"/>
</dbReference>
<dbReference type="GO" id="GO:0030145">
    <property type="term" value="F:manganese ion binding"/>
    <property type="evidence" value="ECO:0007669"/>
    <property type="project" value="TreeGrafter"/>
</dbReference>
<evidence type="ECO:0000256" key="5">
    <source>
        <dbReference type="ARBA" id="ARBA00012927"/>
    </source>
</evidence>
<dbReference type="InterPro" id="IPR036237">
    <property type="entry name" value="Xyl_isomerase-like_sf"/>
</dbReference>
<dbReference type="EC" id="4.2.1.8" evidence="5 9"/>
<comment type="cofactor">
    <cofactor evidence="9">
        <name>Fe(2+)</name>
        <dbReference type="ChEBI" id="CHEBI:29033"/>
    </cofactor>
    <cofactor evidence="9">
        <name>Mn(2+)</name>
        <dbReference type="ChEBI" id="CHEBI:29035"/>
    </cofactor>
</comment>
<comment type="caution">
    <text evidence="10">The sequence shown here is derived from an EMBL/GenBank/DDBJ whole genome shotgun (WGS) entry which is preliminary data.</text>
</comment>
<organism evidence="10 11">
    <name type="scientific">Pseudaminobacter soli</name>
    <name type="common">ex Zhang et al. 2022</name>
    <dbReference type="NCBI Taxonomy" id="2831468"/>
    <lineage>
        <taxon>Bacteria</taxon>
        <taxon>Pseudomonadati</taxon>
        <taxon>Pseudomonadota</taxon>
        <taxon>Alphaproteobacteria</taxon>
        <taxon>Hyphomicrobiales</taxon>
        <taxon>Phyllobacteriaceae</taxon>
        <taxon>Pseudaminobacter</taxon>
    </lineage>
</organism>
<keyword evidence="6 9" id="KW-0408">Iron</keyword>
<evidence type="ECO:0000256" key="4">
    <source>
        <dbReference type="ARBA" id="ARBA00007389"/>
    </source>
</evidence>